<feature type="domain" description="ABC transmembrane type-1" evidence="6">
    <location>
        <begin position="55"/>
        <end position="159"/>
    </location>
</feature>
<feature type="transmembrane region" description="Helical" evidence="5">
    <location>
        <begin position="105"/>
        <end position="127"/>
    </location>
</feature>
<dbReference type="PROSITE" id="PS50929">
    <property type="entry name" value="ABC_TM1F"/>
    <property type="match status" value="2"/>
</dbReference>
<reference evidence="7 8" key="1">
    <citation type="journal article" date="2016" name="Nat. Commun.">
        <title>Ectomycorrhizal ecology is imprinted in the genome of the dominant symbiotic fungus Cenococcum geophilum.</title>
        <authorList>
            <consortium name="DOE Joint Genome Institute"/>
            <person name="Peter M."/>
            <person name="Kohler A."/>
            <person name="Ohm R.A."/>
            <person name="Kuo A."/>
            <person name="Krutzmann J."/>
            <person name="Morin E."/>
            <person name="Arend M."/>
            <person name="Barry K.W."/>
            <person name="Binder M."/>
            <person name="Choi C."/>
            <person name="Clum A."/>
            <person name="Copeland A."/>
            <person name="Grisel N."/>
            <person name="Haridas S."/>
            <person name="Kipfer T."/>
            <person name="LaButti K."/>
            <person name="Lindquist E."/>
            <person name="Lipzen A."/>
            <person name="Maire R."/>
            <person name="Meier B."/>
            <person name="Mihaltcheva S."/>
            <person name="Molinier V."/>
            <person name="Murat C."/>
            <person name="Poggeler S."/>
            <person name="Quandt C.A."/>
            <person name="Sperisen C."/>
            <person name="Tritt A."/>
            <person name="Tisserant E."/>
            <person name="Crous P.W."/>
            <person name="Henrissat B."/>
            <person name="Nehls U."/>
            <person name="Egli S."/>
            <person name="Spatafora J.W."/>
            <person name="Grigoriev I.V."/>
            <person name="Martin F.M."/>
        </authorList>
    </citation>
    <scope>NUCLEOTIDE SEQUENCE [LARGE SCALE GENOMIC DNA]</scope>
    <source>
        <strain evidence="7 8">CBS 207.34</strain>
    </source>
</reference>
<dbReference type="SUPFAM" id="SSF90123">
    <property type="entry name" value="ABC transporter transmembrane region"/>
    <property type="match status" value="1"/>
</dbReference>
<dbReference type="AlphaFoldDB" id="A0A8E2FCJ3"/>
<dbReference type="EMBL" id="KV748614">
    <property type="protein sequence ID" value="OCL14126.1"/>
    <property type="molecule type" value="Genomic_DNA"/>
</dbReference>
<dbReference type="InterPro" id="IPR039421">
    <property type="entry name" value="Type_1_exporter"/>
</dbReference>
<dbReference type="GO" id="GO:0140359">
    <property type="term" value="F:ABC-type transporter activity"/>
    <property type="evidence" value="ECO:0007669"/>
    <property type="project" value="InterPro"/>
</dbReference>
<protein>
    <recommendedName>
        <fullName evidence="6">ABC transmembrane type-1 domain-containing protein</fullName>
    </recommendedName>
</protein>
<dbReference type="GO" id="GO:0016020">
    <property type="term" value="C:membrane"/>
    <property type="evidence" value="ECO:0007669"/>
    <property type="project" value="UniProtKB-SubCell"/>
</dbReference>
<dbReference type="InterPro" id="IPR036640">
    <property type="entry name" value="ABC1_TM_sf"/>
</dbReference>
<evidence type="ECO:0000256" key="1">
    <source>
        <dbReference type="ARBA" id="ARBA00004141"/>
    </source>
</evidence>
<feature type="non-terminal residue" evidence="7">
    <location>
        <position position="300"/>
    </location>
</feature>
<keyword evidence="2 5" id="KW-0812">Transmembrane</keyword>
<keyword evidence="4 5" id="KW-0472">Membrane</keyword>
<dbReference type="Proteomes" id="UP000250140">
    <property type="component" value="Unassembled WGS sequence"/>
</dbReference>
<dbReference type="Gene3D" id="1.20.1560.10">
    <property type="entry name" value="ABC transporter type 1, transmembrane domain"/>
    <property type="match status" value="1"/>
</dbReference>
<feature type="transmembrane region" description="Helical" evidence="5">
    <location>
        <begin position="52"/>
        <end position="75"/>
    </location>
</feature>
<evidence type="ECO:0000256" key="3">
    <source>
        <dbReference type="ARBA" id="ARBA00022989"/>
    </source>
</evidence>
<evidence type="ECO:0000256" key="4">
    <source>
        <dbReference type="ARBA" id="ARBA00023136"/>
    </source>
</evidence>
<accession>A0A8E2FCJ3</accession>
<dbReference type="CDD" id="cd18577">
    <property type="entry name" value="ABC_6TM_Pgp_ABCB1_D1_like"/>
    <property type="match status" value="1"/>
</dbReference>
<organism evidence="7 8">
    <name type="scientific">Glonium stellatum</name>
    <dbReference type="NCBI Taxonomy" id="574774"/>
    <lineage>
        <taxon>Eukaryota</taxon>
        <taxon>Fungi</taxon>
        <taxon>Dikarya</taxon>
        <taxon>Ascomycota</taxon>
        <taxon>Pezizomycotina</taxon>
        <taxon>Dothideomycetes</taxon>
        <taxon>Pleosporomycetidae</taxon>
        <taxon>Gloniales</taxon>
        <taxon>Gloniaceae</taxon>
        <taxon>Glonium</taxon>
    </lineage>
</organism>
<gene>
    <name evidence="7" type="ORF">AOQ84DRAFT_408764</name>
</gene>
<feature type="domain" description="ABC transmembrane type-1" evidence="6">
    <location>
        <begin position="186"/>
        <end position="278"/>
    </location>
</feature>
<dbReference type="PANTHER" id="PTHR43394">
    <property type="entry name" value="ATP-DEPENDENT PERMEASE MDL1, MITOCHONDRIAL"/>
    <property type="match status" value="1"/>
</dbReference>
<dbReference type="Pfam" id="PF00664">
    <property type="entry name" value="ABC_membrane"/>
    <property type="match status" value="1"/>
</dbReference>
<evidence type="ECO:0000313" key="8">
    <source>
        <dbReference type="Proteomes" id="UP000250140"/>
    </source>
</evidence>
<keyword evidence="3 5" id="KW-1133">Transmembrane helix</keyword>
<evidence type="ECO:0000256" key="5">
    <source>
        <dbReference type="SAM" id="Phobius"/>
    </source>
</evidence>
<evidence type="ECO:0000259" key="6">
    <source>
        <dbReference type="PROSITE" id="PS50929"/>
    </source>
</evidence>
<dbReference type="OrthoDB" id="6500128at2759"/>
<evidence type="ECO:0000313" key="7">
    <source>
        <dbReference type="EMBL" id="OCL14126.1"/>
    </source>
</evidence>
<comment type="subcellular location">
    <subcellularLocation>
        <location evidence="1">Membrane</location>
        <topology evidence="1">Multi-pass membrane protein</topology>
    </subcellularLocation>
</comment>
<name>A0A8E2FCJ3_9PEZI</name>
<sequence>SIEEARRAPDALNMQLSEDEKKILDRQPHGLETQTKSRRGSILEYATSLDKLILLVSSISAVVSGALNPLLTVVYGQLVGVFDGFTAGTVPASHLKSKISTYALYYVYLGIAIFVFTYISTIGFYFCGERMTRSLRRAYLKAILRQNMAFFDLLAPGEVPNHIMSASIGGAYAVKYHKRSRVFYNRASGLVEEAISSVRYVIADAGAPDVKARNIVSTMMAWKNAMPCLAYALSFWAGSIYLVKGQVSVSDVATTTLVITIGGWAIARVAPSIQAFTSSIASAGVVLKAIARRSPHDPFV</sequence>
<dbReference type="InterPro" id="IPR011527">
    <property type="entry name" value="ABC1_TM_dom"/>
</dbReference>
<evidence type="ECO:0000256" key="2">
    <source>
        <dbReference type="ARBA" id="ARBA00022692"/>
    </source>
</evidence>
<proteinExistence type="predicted"/>
<keyword evidence="8" id="KW-1185">Reference proteome</keyword>
<dbReference type="GO" id="GO:0005524">
    <property type="term" value="F:ATP binding"/>
    <property type="evidence" value="ECO:0007669"/>
    <property type="project" value="InterPro"/>
</dbReference>